<feature type="binding site" evidence="4">
    <location>
        <position position="64"/>
    </location>
    <ligand>
        <name>(6R)-10-formyltetrahydrofolate</name>
        <dbReference type="ChEBI" id="CHEBI:195366"/>
    </ligand>
</feature>
<feature type="binding site" evidence="4">
    <location>
        <begin position="11"/>
        <end position="13"/>
    </location>
    <ligand>
        <name>N(1)-(5-phospho-beta-D-ribosyl)glycinamide</name>
        <dbReference type="ChEBI" id="CHEBI:143788"/>
    </ligand>
</feature>
<feature type="active site" description="Proton donor" evidence="4">
    <location>
        <position position="108"/>
    </location>
</feature>
<dbReference type="NCBIfam" id="TIGR00639">
    <property type="entry name" value="PurN"/>
    <property type="match status" value="1"/>
</dbReference>
<protein>
    <recommendedName>
        <fullName evidence="4">Phosphoribosylglycinamide formyltransferase</fullName>
        <ecNumber evidence="4">2.1.2.2</ecNumber>
    </recommendedName>
    <alternativeName>
        <fullName evidence="4">5'-phosphoribosylglycinamide transformylase</fullName>
    </alternativeName>
    <alternativeName>
        <fullName evidence="4">GAR transformylase</fullName>
        <shortName evidence="4">GART</shortName>
    </alternativeName>
</protein>
<evidence type="ECO:0000256" key="2">
    <source>
        <dbReference type="ARBA" id="ARBA00022679"/>
    </source>
</evidence>
<comment type="function">
    <text evidence="4">Catalyzes the transfer of a formyl group from 10-formyltetrahydrofolate to 5-phospho-ribosyl-glycinamide (GAR), producing 5-phospho-ribosyl-N-formylglycinamide (FGAR) and tetrahydrofolate.</text>
</comment>
<evidence type="ECO:0000256" key="4">
    <source>
        <dbReference type="HAMAP-Rule" id="MF_01930"/>
    </source>
</evidence>
<evidence type="ECO:0000259" key="5">
    <source>
        <dbReference type="Pfam" id="PF00551"/>
    </source>
</evidence>
<gene>
    <name evidence="4 6" type="primary">purN</name>
    <name evidence="6" type="ORF">HMPREF9248_1218</name>
</gene>
<dbReference type="EMBL" id="AEDQ01000010">
    <property type="protein sequence ID" value="EFL44574.1"/>
    <property type="molecule type" value="Genomic_DNA"/>
</dbReference>
<comment type="pathway">
    <text evidence="1 4">Purine metabolism; IMP biosynthesis via de novo pathway; N(2)-formyl-N(1)-(5-phospho-D-ribosyl)glycinamide from N(1)-(5-phospho-D-ribosyl)glycinamide (10-formyl THF route): step 1/1.</text>
</comment>
<organism evidence="6 7">
    <name type="scientific">Fannyhessea vaginae PB189-T1-4</name>
    <dbReference type="NCBI Taxonomy" id="866774"/>
    <lineage>
        <taxon>Bacteria</taxon>
        <taxon>Bacillati</taxon>
        <taxon>Actinomycetota</taxon>
        <taxon>Coriobacteriia</taxon>
        <taxon>Coriobacteriales</taxon>
        <taxon>Atopobiaceae</taxon>
        <taxon>Fannyhessea</taxon>
    </lineage>
</organism>
<reference evidence="6 7" key="1">
    <citation type="submission" date="2010-08" db="EMBL/GenBank/DDBJ databases">
        <authorList>
            <person name="Durkin A.S."/>
            <person name="Madupu R."/>
            <person name="Torralba M."/>
            <person name="Gillis M."/>
            <person name="Methe B."/>
            <person name="Sutton G."/>
            <person name="Nelson K.E."/>
        </authorList>
    </citation>
    <scope>NUCLEOTIDE SEQUENCE [LARGE SCALE GENOMIC DNA]</scope>
    <source>
        <strain evidence="6 7">PB189-T1-4</strain>
    </source>
</reference>
<dbReference type="HAMAP" id="MF_01930">
    <property type="entry name" value="PurN"/>
    <property type="match status" value="1"/>
</dbReference>
<dbReference type="Pfam" id="PF00551">
    <property type="entry name" value="Formyl_trans_N"/>
    <property type="match status" value="1"/>
</dbReference>
<dbReference type="InterPro" id="IPR036477">
    <property type="entry name" value="Formyl_transf_N_sf"/>
</dbReference>
<name>A0ABN0B1D5_9ACTN</name>
<dbReference type="InterPro" id="IPR004607">
    <property type="entry name" value="GART"/>
</dbReference>
<proteinExistence type="inferred from homology"/>
<dbReference type="PANTHER" id="PTHR43369:SF2">
    <property type="entry name" value="PHOSPHORIBOSYLGLYCINAMIDE FORMYLTRANSFERASE"/>
    <property type="match status" value="1"/>
</dbReference>
<feature type="binding site" evidence="4">
    <location>
        <position position="106"/>
    </location>
    <ligand>
        <name>(6R)-10-formyltetrahydrofolate</name>
        <dbReference type="ChEBI" id="CHEBI:195366"/>
    </ligand>
</feature>
<comment type="caution">
    <text evidence="6">The sequence shown here is derived from an EMBL/GenBank/DDBJ whole genome shotgun (WGS) entry which is preliminary data.</text>
</comment>
<dbReference type="CDD" id="cd08645">
    <property type="entry name" value="FMT_core_GART"/>
    <property type="match status" value="1"/>
</dbReference>
<dbReference type="RefSeq" id="WP_006303689.1">
    <property type="nucleotide sequence ID" value="NZ_AEDQ01000010.1"/>
</dbReference>
<keyword evidence="3 4" id="KW-0658">Purine biosynthesis</keyword>
<evidence type="ECO:0000313" key="6">
    <source>
        <dbReference type="EMBL" id="EFL44574.1"/>
    </source>
</evidence>
<dbReference type="InterPro" id="IPR002376">
    <property type="entry name" value="Formyl_transf_N"/>
</dbReference>
<dbReference type="SUPFAM" id="SSF53328">
    <property type="entry name" value="Formyltransferase"/>
    <property type="match status" value="1"/>
</dbReference>
<dbReference type="EC" id="2.1.2.2" evidence="4"/>
<evidence type="ECO:0000313" key="7">
    <source>
        <dbReference type="Proteomes" id="UP000004431"/>
    </source>
</evidence>
<feature type="binding site" evidence="4">
    <location>
        <begin position="89"/>
        <end position="92"/>
    </location>
    <ligand>
        <name>(6R)-10-formyltetrahydrofolate</name>
        <dbReference type="ChEBI" id="CHEBI:195366"/>
    </ligand>
</feature>
<keyword evidence="2 4" id="KW-0808">Transferase</keyword>
<comment type="similarity">
    <text evidence="4">Belongs to the GART family.</text>
</comment>
<feature type="domain" description="Formyl transferase N-terminal" evidence="5">
    <location>
        <begin position="1"/>
        <end position="181"/>
    </location>
</feature>
<dbReference type="Gene3D" id="3.40.50.170">
    <property type="entry name" value="Formyl transferase, N-terminal domain"/>
    <property type="match status" value="1"/>
</dbReference>
<accession>A0ABN0B1D5</accession>
<sequence length="192" mass="21220">MNLAVFASGSGTNFEAIYTVCQREHQALSVCLLFCDKPGAYVCTRAHQLGVPLEVFSPSDFPTRAAYEQALVDMCQRYHIEYIALAGYMRIIHKPLLQAYPQKIINIHPALLPAFPGATAIDDAFAAGVSTSGVTVHYIDEGIDTGTIIKQVEVPRHADDTRESFEARIHEAEHVLYPSVLMDIARLENSSR</sequence>
<dbReference type="GO" id="GO:0004644">
    <property type="term" value="F:phosphoribosylglycinamide formyltransferase activity"/>
    <property type="evidence" value="ECO:0007669"/>
    <property type="project" value="UniProtKB-EC"/>
</dbReference>
<evidence type="ECO:0000256" key="3">
    <source>
        <dbReference type="ARBA" id="ARBA00022755"/>
    </source>
</evidence>
<feature type="site" description="Raises pKa of active site His" evidence="4">
    <location>
        <position position="144"/>
    </location>
</feature>
<dbReference type="PANTHER" id="PTHR43369">
    <property type="entry name" value="PHOSPHORIBOSYLGLYCINAMIDE FORMYLTRANSFERASE"/>
    <property type="match status" value="1"/>
</dbReference>
<evidence type="ECO:0000256" key="1">
    <source>
        <dbReference type="ARBA" id="ARBA00005054"/>
    </source>
</evidence>
<keyword evidence="7" id="KW-1185">Reference proteome</keyword>
<dbReference type="Proteomes" id="UP000004431">
    <property type="component" value="Unassembled WGS sequence"/>
</dbReference>
<comment type="catalytic activity">
    <reaction evidence="4">
        <text>N(1)-(5-phospho-beta-D-ribosyl)glycinamide + (6R)-10-formyltetrahydrofolate = N(2)-formyl-N(1)-(5-phospho-beta-D-ribosyl)glycinamide + (6S)-5,6,7,8-tetrahydrofolate + H(+)</text>
        <dbReference type="Rhea" id="RHEA:15053"/>
        <dbReference type="ChEBI" id="CHEBI:15378"/>
        <dbReference type="ChEBI" id="CHEBI:57453"/>
        <dbReference type="ChEBI" id="CHEBI:143788"/>
        <dbReference type="ChEBI" id="CHEBI:147286"/>
        <dbReference type="ChEBI" id="CHEBI:195366"/>
        <dbReference type="EC" id="2.1.2.2"/>
    </reaction>
</comment>